<evidence type="ECO:0000313" key="3">
    <source>
        <dbReference type="EMBL" id="MEQ2554645.1"/>
    </source>
</evidence>
<dbReference type="EMBL" id="JBBMFS010000004">
    <property type="protein sequence ID" value="MEQ2554645.1"/>
    <property type="molecule type" value="Genomic_DNA"/>
</dbReference>
<dbReference type="SMART" id="SM00530">
    <property type="entry name" value="HTH_XRE"/>
    <property type="match status" value="2"/>
</dbReference>
<dbReference type="Gene3D" id="1.10.260.40">
    <property type="entry name" value="lambda repressor-like DNA-binding domains"/>
    <property type="match status" value="2"/>
</dbReference>
<keyword evidence="1" id="KW-0238">DNA-binding</keyword>
<organism evidence="3 4">
    <name type="scientific">Lachnospira intestinalis</name>
    <dbReference type="NCBI Taxonomy" id="3133158"/>
    <lineage>
        <taxon>Bacteria</taxon>
        <taxon>Bacillati</taxon>
        <taxon>Bacillota</taxon>
        <taxon>Clostridia</taxon>
        <taxon>Lachnospirales</taxon>
        <taxon>Lachnospiraceae</taxon>
        <taxon>Lachnospira</taxon>
    </lineage>
</organism>
<dbReference type="InterPro" id="IPR050807">
    <property type="entry name" value="TransReg_Diox_bact_type"/>
</dbReference>
<reference evidence="3" key="1">
    <citation type="submission" date="2024-03" db="EMBL/GenBank/DDBJ databases">
        <title>Human intestinal bacterial collection.</title>
        <authorList>
            <person name="Pauvert C."/>
            <person name="Hitch T.C.A."/>
            <person name="Clavel T."/>
        </authorList>
    </citation>
    <scope>NUCLEOTIDE SEQUENCE [LARGE SCALE GENOMIC DNA]</scope>
    <source>
        <strain evidence="3">CLA-AA-H89B</strain>
    </source>
</reference>
<dbReference type="SUPFAM" id="SSF47413">
    <property type="entry name" value="lambda repressor-like DNA-binding domains"/>
    <property type="match status" value="2"/>
</dbReference>
<evidence type="ECO:0000259" key="2">
    <source>
        <dbReference type="PROSITE" id="PS50943"/>
    </source>
</evidence>
<accession>A0ABV1H4L4</accession>
<feature type="domain" description="HTH cro/C1-type" evidence="2">
    <location>
        <begin position="14"/>
        <end position="52"/>
    </location>
</feature>
<comment type="caution">
    <text evidence="3">The sequence shown here is derived from an EMBL/GenBank/DDBJ whole genome shotgun (WGS) entry which is preliminary data.</text>
</comment>
<keyword evidence="4" id="KW-1185">Reference proteome</keyword>
<dbReference type="InterPro" id="IPR010982">
    <property type="entry name" value="Lambda_DNA-bd_dom_sf"/>
</dbReference>
<sequence length="236" mass="28076">MSVVYRDVLERFVKYREQRNISQNELAQMLCISQSYVSKMEVGKARISFDILTALYQQGWDIDYIITGQENRRTVLNDLYESCKEDCRADFLQYMIWTVMQGIKSYEKQVKQVMRYIEKFEYLKMYTSGIAAEDNAFYGIRTVNKLSQVQMAKMLHVDIKKYRAMEKNEKKPDAELLMLLYNNFECMPFETVYGENDLGEINAVWRKMQPQLQKELYEFMKHGLQFMNSQTGDTEV</sequence>
<dbReference type="PANTHER" id="PTHR46797:SF1">
    <property type="entry name" value="METHYLPHOSPHONATE SYNTHASE"/>
    <property type="match status" value="1"/>
</dbReference>
<gene>
    <name evidence="3" type="ORF">WMO37_06365</name>
</gene>
<protein>
    <submittedName>
        <fullName evidence="3">Helix-turn-helix transcriptional regulator</fullName>
    </submittedName>
</protein>
<dbReference type="PANTHER" id="PTHR46797">
    <property type="entry name" value="HTH-TYPE TRANSCRIPTIONAL REGULATOR"/>
    <property type="match status" value="1"/>
</dbReference>
<evidence type="ECO:0000313" key="4">
    <source>
        <dbReference type="Proteomes" id="UP001546774"/>
    </source>
</evidence>
<dbReference type="Pfam" id="PF01381">
    <property type="entry name" value="HTH_3"/>
    <property type="match status" value="1"/>
</dbReference>
<feature type="domain" description="HTH cro/C1-type" evidence="2">
    <location>
        <begin position="140"/>
        <end position="192"/>
    </location>
</feature>
<dbReference type="Proteomes" id="UP001546774">
    <property type="component" value="Unassembled WGS sequence"/>
</dbReference>
<dbReference type="PROSITE" id="PS50943">
    <property type="entry name" value="HTH_CROC1"/>
    <property type="match status" value="2"/>
</dbReference>
<name>A0ABV1H4L4_9FIRM</name>
<evidence type="ECO:0000256" key="1">
    <source>
        <dbReference type="ARBA" id="ARBA00023125"/>
    </source>
</evidence>
<dbReference type="CDD" id="cd00093">
    <property type="entry name" value="HTH_XRE"/>
    <property type="match status" value="2"/>
</dbReference>
<proteinExistence type="predicted"/>
<dbReference type="InterPro" id="IPR001387">
    <property type="entry name" value="Cro/C1-type_HTH"/>
</dbReference>